<feature type="coiled-coil region" evidence="1">
    <location>
        <begin position="324"/>
        <end position="365"/>
    </location>
</feature>
<reference evidence="5 6" key="1">
    <citation type="journal article" date="2011" name="Stand. Genomic Sci.">
        <title>Complete genome sequence of 'Thioalkalivibrio sulfidophilus' HL-EbGr7.</title>
        <authorList>
            <person name="Muyzer G."/>
            <person name="Sorokin D.Y."/>
            <person name="Mavromatis K."/>
            <person name="Lapidus A."/>
            <person name="Clum A."/>
            <person name="Ivanova N."/>
            <person name="Pati A."/>
            <person name="d'Haeseleer P."/>
            <person name="Woyke T."/>
            <person name="Kyrpides N.C."/>
        </authorList>
    </citation>
    <scope>NUCLEOTIDE SEQUENCE [LARGE SCALE GENOMIC DNA]</scope>
    <source>
        <strain evidence="5 6">HL-EbGR7</strain>
    </source>
</reference>
<feature type="compositionally biased region" description="Low complexity" evidence="2">
    <location>
        <begin position="424"/>
        <end position="442"/>
    </location>
</feature>
<dbReference type="Gene3D" id="1.20.58.2200">
    <property type="match status" value="1"/>
</dbReference>
<feature type="compositionally biased region" description="Acidic residues" evidence="2">
    <location>
        <begin position="545"/>
        <end position="556"/>
    </location>
</feature>
<dbReference type="InterPro" id="IPR020012">
    <property type="entry name" value="LysM_FimV"/>
</dbReference>
<evidence type="ECO:0000256" key="3">
    <source>
        <dbReference type="SAM" id="Phobius"/>
    </source>
</evidence>
<keyword evidence="1" id="KW-0175">Coiled coil</keyword>
<gene>
    <name evidence="5" type="ordered locus">Tgr7_1249</name>
</gene>
<dbReference type="KEGG" id="tgr:Tgr7_1249"/>
<dbReference type="OrthoDB" id="5298707at2"/>
<dbReference type="CDD" id="cd00118">
    <property type="entry name" value="LysM"/>
    <property type="match status" value="1"/>
</dbReference>
<dbReference type="NCBIfam" id="TIGR03504">
    <property type="entry name" value="FimV_Cterm"/>
    <property type="match status" value="1"/>
</dbReference>
<evidence type="ECO:0000256" key="1">
    <source>
        <dbReference type="SAM" id="Coils"/>
    </source>
</evidence>
<dbReference type="Gene3D" id="3.10.350.10">
    <property type="entry name" value="LysM domain"/>
    <property type="match status" value="1"/>
</dbReference>
<feature type="region of interest" description="Disordered" evidence="2">
    <location>
        <begin position="889"/>
        <end position="914"/>
    </location>
</feature>
<keyword evidence="3" id="KW-0812">Transmembrane</keyword>
<dbReference type="PROSITE" id="PS51782">
    <property type="entry name" value="LYSM"/>
    <property type="match status" value="1"/>
</dbReference>
<dbReference type="Pfam" id="PF25800">
    <property type="entry name" value="FimV_N"/>
    <property type="match status" value="1"/>
</dbReference>
<dbReference type="InterPro" id="IPR036779">
    <property type="entry name" value="LysM_dom_sf"/>
</dbReference>
<dbReference type="Gene3D" id="1.25.40.10">
    <property type="entry name" value="Tetratricopeptide repeat domain"/>
    <property type="match status" value="1"/>
</dbReference>
<keyword evidence="6" id="KW-1185">Reference proteome</keyword>
<sequence precursor="true">MGMALWALLLVPGLSQALGLGEIEVNSALNQPLNAEIELVSVRPGEMQDLQVRVAPEALYRRLGIERSAIITELRFAPTTLPDGRHVIRVTTSNPVREPFVNFLVEATWPAGRLVREYTLLLDPPVLFEQRAEPAPRAPVTEAPREARPTPAPAAPRPAAPAPRATLDTYRVQRGDMLWNVARDLRPDASVSVEQMMLALLRANPEAFTDNNINNLQSGRVLRVPDMAEINRLNQAEARTEVARQNALWQEYRTRVAAAPQPQLPAQPGTETAVAPRAEAAPAPAEQDARLEILAARDTDEARAEVARELALARETAETRGREAEELRSRVAELESLLSRSERLLELNNAQMAELQARLDELEGREPAEPAEVAEAPAVVAPEEPPVVAETEPAPAPVEPAVEAEPVVPGEAVTLSEVERMAETAEAPAVEAAPEPEVAAAPAPAPAPAAPVQPRPASLVDEIMASPNLMMIAGLVLLLVLLLIWLMIKRLGKGKRAAAASGMASPAGGRTEPALSGGEGALAAAAAGGALAGAAAIAADRGEAEGQEAELSEAEEMAAAGTEETEAPAAGVESEEIINDDTIAEVDVYLAYGLYSQAEDLLNKAVQEHPDRVDYRFKLAETHYANRNVEAFEANAQAMHDTLAGRPSQLWERVQSMGQDLNPANALFSGAAAMDFGGDAGAPEVDLDLGVQDLEGSLEDLDLGEEPAAEPAETPEMEAAGEVELDLDVDEKPKASADEALEFDLGDLDLGGEGLDTELLDTTAETQVEEPVASKPLDVSAELEESLEIGSLDEDLSAGLDEELAASFDLEGETAAAERPVGIDTAEDDTQIMEEDFSEIDFLGEGAEGDDLLVTDEEEQALPSGDEVSTKLDLARAYIDMGDSEGARSTLEEVLTEGNASQKQEAQGLLDQLS</sequence>
<dbReference type="InterPro" id="IPR011990">
    <property type="entry name" value="TPR-like_helical_dom_sf"/>
</dbReference>
<evidence type="ECO:0000259" key="4">
    <source>
        <dbReference type="PROSITE" id="PS51782"/>
    </source>
</evidence>
<protein>
    <submittedName>
        <fullName evidence="5">Tfp pilus assembly protein FimV-like protein</fullName>
    </submittedName>
</protein>
<dbReference type="InterPro" id="IPR057840">
    <property type="entry name" value="FimV_N"/>
</dbReference>
<dbReference type="InterPro" id="IPR038440">
    <property type="entry name" value="FimV_C_sf"/>
</dbReference>
<feature type="domain" description="LysM" evidence="4">
    <location>
        <begin position="168"/>
        <end position="224"/>
    </location>
</feature>
<feature type="transmembrane region" description="Helical" evidence="3">
    <location>
        <begin position="469"/>
        <end position="488"/>
    </location>
</feature>
<dbReference type="AlphaFoldDB" id="B8GQE0"/>
<feature type="region of interest" description="Disordered" evidence="2">
    <location>
        <begin position="132"/>
        <end position="166"/>
    </location>
</feature>
<dbReference type="eggNOG" id="COG3170">
    <property type="taxonomic scope" value="Bacteria"/>
</dbReference>
<dbReference type="EMBL" id="CP001339">
    <property type="protein sequence ID" value="ACL72335.1"/>
    <property type="molecule type" value="Genomic_DNA"/>
</dbReference>
<dbReference type="NCBIfam" id="TIGR03505">
    <property type="entry name" value="FimV_core"/>
    <property type="match status" value="1"/>
</dbReference>
<dbReference type="InterPro" id="IPR020011">
    <property type="entry name" value="FimV_C"/>
</dbReference>
<feature type="region of interest" description="Disordered" evidence="2">
    <location>
        <begin position="542"/>
        <end position="576"/>
    </location>
</feature>
<evidence type="ECO:0000313" key="6">
    <source>
        <dbReference type="Proteomes" id="UP000002383"/>
    </source>
</evidence>
<name>B8GQE0_THISH</name>
<feature type="region of interest" description="Disordered" evidence="2">
    <location>
        <begin position="423"/>
        <end position="451"/>
    </location>
</feature>
<dbReference type="HOGENOM" id="CLU_007099_0_0_6"/>
<feature type="compositionally biased region" description="Pro residues" evidence="2">
    <location>
        <begin position="150"/>
        <end position="161"/>
    </location>
</feature>
<dbReference type="Proteomes" id="UP000002383">
    <property type="component" value="Chromosome"/>
</dbReference>
<organism evidence="5 6">
    <name type="scientific">Thioalkalivibrio sulfidiphilus (strain HL-EbGR7)</name>
    <dbReference type="NCBI Taxonomy" id="396588"/>
    <lineage>
        <taxon>Bacteria</taxon>
        <taxon>Pseudomonadati</taxon>
        <taxon>Pseudomonadota</taxon>
        <taxon>Gammaproteobacteria</taxon>
        <taxon>Chromatiales</taxon>
        <taxon>Ectothiorhodospiraceae</taxon>
        <taxon>Thioalkalivibrio</taxon>
    </lineage>
</organism>
<dbReference type="STRING" id="396588.Tgr7_1249"/>
<evidence type="ECO:0000256" key="2">
    <source>
        <dbReference type="SAM" id="MobiDB-lite"/>
    </source>
</evidence>
<proteinExistence type="predicted"/>
<keyword evidence="3" id="KW-0472">Membrane</keyword>
<keyword evidence="3" id="KW-1133">Transmembrane helix</keyword>
<feature type="compositionally biased region" description="Low complexity" evidence="2">
    <location>
        <begin position="557"/>
        <end position="572"/>
    </location>
</feature>
<accession>B8GQE0</accession>
<dbReference type="InterPro" id="IPR018392">
    <property type="entry name" value="LysM"/>
</dbReference>
<evidence type="ECO:0000313" key="5">
    <source>
        <dbReference type="EMBL" id="ACL72335.1"/>
    </source>
</evidence>